<dbReference type="Proteomes" id="UP001054837">
    <property type="component" value="Unassembled WGS sequence"/>
</dbReference>
<comment type="caution">
    <text evidence="1">The sequence shown here is derived from an EMBL/GenBank/DDBJ whole genome shotgun (WGS) entry which is preliminary data.</text>
</comment>
<keyword evidence="2" id="KW-1185">Reference proteome</keyword>
<reference evidence="1 2" key="1">
    <citation type="submission" date="2021-06" db="EMBL/GenBank/DDBJ databases">
        <title>Caerostris darwini draft genome.</title>
        <authorList>
            <person name="Kono N."/>
            <person name="Arakawa K."/>
        </authorList>
    </citation>
    <scope>NUCLEOTIDE SEQUENCE [LARGE SCALE GENOMIC DNA]</scope>
</reference>
<protein>
    <submittedName>
        <fullName evidence="1">Uncharacterized protein</fullName>
    </submittedName>
</protein>
<evidence type="ECO:0000313" key="1">
    <source>
        <dbReference type="EMBL" id="GIX83582.1"/>
    </source>
</evidence>
<dbReference type="AlphaFoldDB" id="A0AAV4NFM6"/>
<organism evidence="1 2">
    <name type="scientific">Caerostris darwini</name>
    <dbReference type="NCBI Taxonomy" id="1538125"/>
    <lineage>
        <taxon>Eukaryota</taxon>
        <taxon>Metazoa</taxon>
        <taxon>Ecdysozoa</taxon>
        <taxon>Arthropoda</taxon>
        <taxon>Chelicerata</taxon>
        <taxon>Arachnida</taxon>
        <taxon>Araneae</taxon>
        <taxon>Araneomorphae</taxon>
        <taxon>Entelegynae</taxon>
        <taxon>Araneoidea</taxon>
        <taxon>Araneidae</taxon>
        <taxon>Caerostris</taxon>
    </lineage>
</organism>
<sequence>MLYLISEQDYHCMVFIVADVLLIGNYQRERANVFFRVFKRVTVHDSDFNWLAFKNSNHSNFPPHYENTSNCHKISFCIAHADHRFHGQAAPLQGSTRKMSCL</sequence>
<proteinExistence type="predicted"/>
<accession>A0AAV4NFM6</accession>
<dbReference type="EMBL" id="BPLQ01001646">
    <property type="protein sequence ID" value="GIX83582.1"/>
    <property type="molecule type" value="Genomic_DNA"/>
</dbReference>
<name>A0AAV4NFM6_9ARAC</name>
<evidence type="ECO:0000313" key="2">
    <source>
        <dbReference type="Proteomes" id="UP001054837"/>
    </source>
</evidence>
<gene>
    <name evidence="1" type="ORF">CDAR_128611</name>
</gene>